<protein>
    <submittedName>
        <fullName evidence="1">Uncharacterized protein</fullName>
    </submittedName>
</protein>
<evidence type="ECO:0000313" key="1">
    <source>
        <dbReference type="EMBL" id="SFQ49226.1"/>
    </source>
</evidence>
<sequence>MTAMEMGMKILKTKMMINEGKLDALSSMNHSLFFFEKAHCNTCEPENIKNSVFKA</sequence>
<gene>
    <name evidence="1" type="ORF">SAMN04487928_1636</name>
</gene>
<dbReference type="RefSeq" id="WP_177201756.1">
    <property type="nucleotide sequence ID" value="NZ_FOXO01000063.1"/>
</dbReference>
<organism evidence="1 2">
    <name type="scientific">Butyrivibrio proteoclasticus</name>
    <dbReference type="NCBI Taxonomy" id="43305"/>
    <lineage>
        <taxon>Bacteria</taxon>
        <taxon>Bacillati</taxon>
        <taxon>Bacillota</taxon>
        <taxon>Clostridia</taxon>
        <taxon>Lachnospirales</taxon>
        <taxon>Lachnospiraceae</taxon>
        <taxon>Butyrivibrio</taxon>
    </lineage>
</organism>
<keyword evidence="2" id="KW-1185">Reference proteome</keyword>
<dbReference type="AlphaFoldDB" id="A0A1I5YYC4"/>
<proteinExistence type="predicted"/>
<reference evidence="2" key="1">
    <citation type="submission" date="2016-10" db="EMBL/GenBank/DDBJ databases">
        <authorList>
            <person name="Varghese N."/>
            <person name="Submissions S."/>
        </authorList>
    </citation>
    <scope>NUCLEOTIDE SEQUENCE [LARGE SCALE GENOMIC DNA]</scope>
    <source>
        <strain evidence="2">P18</strain>
    </source>
</reference>
<evidence type="ECO:0000313" key="2">
    <source>
        <dbReference type="Proteomes" id="UP000182624"/>
    </source>
</evidence>
<name>A0A1I5YYC4_9FIRM</name>
<accession>A0A1I5YYC4</accession>
<dbReference type="EMBL" id="FOXO01000063">
    <property type="protein sequence ID" value="SFQ49226.1"/>
    <property type="molecule type" value="Genomic_DNA"/>
</dbReference>
<dbReference type="Proteomes" id="UP000182624">
    <property type="component" value="Unassembled WGS sequence"/>
</dbReference>